<dbReference type="AlphaFoldDB" id="A0A1M6Y932"/>
<dbReference type="InterPro" id="IPR036457">
    <property type="entry name" value="PPM-type-like_dom_sf"/>
</dbReference>
<keyword evidence="2" id="KW-1185">Reference proteome</keyword>
<organism evidence="1 2">
    <name type="scientific">Halomonas caseinilytica</name>
    <dbReference type="NCBI Taxonomy" id="438744"/>
    <lineage>
        <taxon>Bacteria</taxon>
        <taxon>Pseudomonadati</taxon>
        <taxon>Pseudomonadota</taxon>
        <taxon>Gammaproteobacteria</taxon>
        <taxon>Oceanospirillales</taxon>
        <taxon>Halomonadaceae</taxon>
        <taxon>Halomonas</taxon>
    </lineage>
</organism>
<name>A0A1M6Y932_9GAMM</name>
<dbReference type="EMBL" id="FRAL01000008">
    <property type="protein sequence ID" value="SHL14688.1"/>
    <property type="molecule type" value="Genomic_DNA"/>
</dbReference>
<dbReference type="Proteomes" id="UP000184248">
    <property type="component" value="Unassembled WGS sequence"/>
</dbReference>
<dbReference type="SUPFAM" id="SSF81606">
    <property type="entry name" value="PP2C-like"/>
    <property type="match status" value="1"/>
</dbReference>
<gene>
    <name evidence="1" type="ORF">SAMN05192556_10896</name>
</gene>
<protein>
    <recommendedName>
        <fullName evidence="3">Protein phosphatase 2C</fullName>
    </recommendedName>
</protein>
<accession>A0A1M6Y932</accession>
<evidence type="ECO:0000313" key="1">
    <source>
        <dbReference type="EMBL" id="SHL14688.1"/>
    </source>
</evidence>
<dbReference type="OrthoDB" id="1755431at2"/>
<proteinExistence type="predicted"/>
<reference evidence="2" key="1">
    <citation type="submission" date="2016-11" db="EMBL/GenBank/DDBJ databases">
        <authorList>
            <person name="Varghese N."/>
            <person name="Submissions S."/>
        </authorList>
    </citation>
    <scope>NUCLEOTIDE SEQUENCE [LARGE SCALE GENOMIC DNA]</scope>
    <source>
        <strain evidence="2">ALO Sharm</strain>
    </source>
</reference>
<evidence type="ECO:0008006" key="3">
    <source>
        <dbReference type="Google" id="ProtNLM"/>
    </source>
</evidence>
<dbReference type="RefSeq" id="WP_064700732.1">
    <property type="nucleotide sequence ID" value="NZ_BDEO01000014.1"/>
</dbReference>
<sequence>MTVSNLKERDTGRAGFRVVDRLTDPEGDANADWLGVAEECVLWMDGAAPVNVGQTRSGYPSDAAWLVRRFVAHFLASVDPARQTRELVSDIQARLAAEYDALAPTDAVGRLDLPFACFGAARLVDDTLEITGAGDCVLLYETDAGDLACFGHSAVSSLEQQAVTTLLEVKARTGASHDAALRATVPHILDNQAQRNRRFGYDVVEPIGDLAIELERVLMPARPGRRLLAMSDGFYRAVDTYHLFSHEQLFAAAFDSGLDHILSRLRAAEADDPEARAHPRLKLQDDATAVAFVVEAR</sequence>
<evidence type="ECO:0000313" key="2">
    <source>
        <dbReference type="Proteomes" id="UP000184248"/>
    </source>
</evidence>